<dbReference type="Proteomes" id="UP000075809">
    <property type="component" value="Unassembled WGS sequence"/>
</dbReference>
<accession>A0A151WVT9</accession>
<dbReference type="EMBL" id="KQ982691">
    <property type="protein sequence ID" value="KYQ52004.1"/>
    <property type="molecule type" value="Genomic_DNA"/>
</dbReference>
<keyword evidence="2" id="KW-1185">Reference proteome</keyword>
<reference evidence="1 2" key="1">
    <citation type="submission" date="2015-09" db="EMBL/GenBank/DDBJ databases">
        <title>Trachymyrmex zeteki WGS genome.</title>
        <authorList>
            <person name="Nygaard S."/>
            <person name="Hu H."/>
            <person name="Boomsma J."/>
            <person name="Zhang G."/>
        </authorList>
    </citation>
    <scope>NUCLEOTIDE SEQUENCE [LARGE SCALE GENOMIC DNA]</scope>
    <source>
        <strain evidence="1">Tzet28-1</strain>
        <tissue evidence="1">Whole body</tissue>
    </source>
</reference>
<gene>
    <name evidence="1" type="ORF">ALC60_08618</name>
</gene>
<organism evidence="1 2">
    <name type="scientific">Mycetomoellerius zeteki</name>
    <dbReference type="NCBI Taxonomy" id="64791"/>
    <lineage>
        <taxon>Eukaryota</taxon>
        <taxon>Metazoa</taxon>
        <taxon>Ecdysozoa</taxon>
        <taxon>Arthropoda</taxon>
        <taxon>Hexapoda</taxon>
        <taxon>Insecta</taxon>
        <taxon>Pterygota</taxon>
        <taxon>Neoptera</taxon>
        <taxon>Endopterygota</taxon>
        <taxon>Hymenoptera</taxon>
        <taxon>Apocrita</taxon>
        <taxon>Aculeata</taxon>
        <taxon>Formicoidea</taxon>
        <taxon>Formicidae</taxon>
        <taxon>Myrmicinae</taxon>
        <taxon>Mycetomoellerius</taxon>
    </lineage>
</organism>
<name>A0A151WVT9_9HYME</name>
<evidence type="ECO:0000313" key="2">
    <source>
        <dbReference type="Proteomes" id="UP000075809"/>
    </source>
</evidence>
<protein>
    <submittedName>
        <fullName evidence="1">Uncharacterized protein</fullName>
    </submittedName>
</protein>
<sequence length="107" mass="12874">TFLGRYLSYSYLKFFQHPLCQKVEVILGLVHKILLSHSRFHAKNFFYDTPFITGIFERISTFLITTCGEIYYYGASFCFIRLLFFHYPFRCAHARAFQQRKCWTTED</sequence>
<evidence type="ECO:0000313" key="1">
    <source>
        <dbReference type="EMBL" id="KYQ52004.1"/>
    </source>
</evidence>
<proteinExistence type="predicted"/>
<dbReference type="AlphaFoldDB" id="A0A151WVT9"/>
<feature type="non-terminal residue" evidence="1">
    <location>
        <position position="1"/>
    </location>
</feature>